<keyword evidence="1" id="KW-0472">Membrane</keyword>
<sequence>MINAQTLRPRARTLFRRFAQNESGAYAPLFAVLAVPLIGGVGLGVDTLRFQNAQAALVQSVELTCKRAASGDQLLYPRMSDRVDQARNFASQALANKALDANGTQIQITTDGEAIKVEGRTTVKMTLMALIGPATRSAGSSSTCKPNNAALTANCKDANTVVGDLGVTLIDAYDLRSKASDFVVTRFNVKNEMTERLLIGKKRDITRIKFKNVKKGDYATVQELDADGAIPAACNT</sequence>
<comment type="caution">
    <text evidence="2">The sequence shown here is derived from an EMBL/GenBank/DDBJ whole genome shotgun (WGS) entry which is preliminary data.</text>
</comment>
<name>A0A917I9J0_9HYPH</name>
<accession>A0A917I9J0</accession>
<dbReference type="Proteomes" id="UP000603912">
    <property type="component" value="Unassembled WGS sequence"/>
</dbReference>
<protein>
    <submittedName>
        <fullName evidence="2">Uncharacterized protein</fullName>
    </submittedName>
</protein>
<proteinExistence type="predicted"/>
<evidence type="ECO:0000256" key="1">
    <source>
        <dbReference type="SAM" id="Phobius"/>
    </source>
</evidence>
<keyword evidence="3" id="KW-1185">Reference proteome</keyword>
<evidence type="ECO:0000313" key="3">
    <source>
        <dbReference type="Proteomes" id="UP000603912"/>
    </source>
</evidence>
<dbReference type="EMBL" id="BMES01000002">
    <property type="protein sequence ID" value="GGH26332.1"/>
    <property type="molecule type" value="Genomic_DNA"/>
</dbReference>
<organism evidence="2 3">
    <name type="scientific">Alsobacter metallidurans</name>
    <dbReference type="NCBI Taxonomy" id="340221"/>
    <lineage>
        <taxon>Bacteria</taxon>
        <taxon>Pseudomonadati</taxon>
        <taxon>Pseudomonadota</taxon>
        <taxon>Alphaproteobacteria</taxon>
        <taxon>Hyphomicrobiales</taxon>
        <taxon>Alsobacteraceae</taxon>
        <taxon>Alsobacter</taxon>
    </lineage>
</organism>
<keyword evidence="1" id="KW-1133">Transmembrane helix</keyword>
<keyword evidence="1" id="KW-0812">Transmembrane</keyword>
<feature type="transmembrane region" description="Helical" evidence="1">
    <location>
        <begin position="25"/>
        <end position="45"/>
    </location>
</feature>
<dbReference type="RefSeq" id="WP_188518900.1">
    <property type="nucleotide sequence ID" value="NZ_BMES01000002.1"/>
</dbReference>
<evidence type="ECO:0000313" key="2">
    <source>
        <dbReference type="EMBL" id="GGH26332.1"/>
    </source>
</evidence>
<reference evidence="2" key="1">
    <citation type="journal article" date="2014" name="Int. J. Syst. Evol. Microbiol.">
        <title>Complete genome sequence of Corynebacterium casei LMG S-19264T (=DSM 44701T), isolated from a smear-ripened cheese.</title>
        <authorList>
            <consortium name="US DOE Joint Genome Institute (JGI-PGF)"/>
            <person name="Walter F."/>
            <person name="Albersmeier A."/>
            <person name="Kalinowski J."/>
            <person name="Ruckert C."/>
        </authorList>
    </citation>
    <scope>NUCLEOTIDE SEQUENCE</scope>
    <source>
        <strain evidence="2">CGMCC 1.12214</strain>
    </source>
</reference>
<reference evidence="2" key="2">
    <citation type="submission" date="2020-09" db="EMBL/GenBank/DDBJ databases">
        <authorList>
            <person name="Sun Q."/>
            <person name="Zhou Y."/>
        </authorList>
    </citation>
    <scope>NUCLEOTIDE SEQUENCE</scope>
    <source>
        <strain evidence="2">CGMCC 1.12214</strain>
    </source>
</reference>
<dbReference type="AlphaFoldDB" id="A0A917I9J0"/>
<gene>
    <name evidence="2" type="ORF">GCM10007036_34030</name>
</gene>